<gene>
    <name evidence="1" type="ORF">CEXT_549631</name>
</gene>
<proteinExistence type="predicted"/>
<comment type="caution">
    <text evidence="1">The sequence shown here is derived from an EMBL/GenBank/DDBJ whole genome shotgun (WGS) entry which is preliminary data.</text>
</comment>
<sequence>MHLVGQSDIDVNRTVGILFSVFPLPCPKSVSIRYFLAAENVWITLRFCTLREDLEYWKDVPERKFQNLILPGYTYLRITLGHDKRIQCAFSRTLIRKRASNIHKSGLTYNFEYHAVGEGSCPSVVNTASINTSIFLLNGLNLQNRGFS</sequence>
<evidence type="ECO:0000313" key="2">
    <source>
        <dbReference type="Proteomes" id="UP001054945"/>
    </source>
</evidence>
<dbReference type="EMBL" id="BPLR01005588">
    <property type="protein sequence ID" value="GIY03508.1"/>
    <property type="molecule type" value="Genomic_DNA"/>
</dbReference>
<name>A0AAV4Q1I5_CAEEX</name>
<keyword evidence="2" id="KW-1185">Reference proteome</keyword>
<accession>A0AAV4Q1I5</accession>
<dbReference type="AlphaFoldDB" id="A0AAV4Q1I5"/>
<dbReference type="Proteomes" id="UP001054945">
    <property type="component" value="Unassembled WGS sequence"/>
</dbReference>
<organism evidence="1 2">
    <name type="scientific">Caerostris extrusa</name>
    <name type="common">Bark spider</name>
    <name type="synonym">Caerostris bankana</name>
    <dbReference type="NCBI Taxonomy" id="172846"/>
    <lineage>
        <taxon>Eukaryota</taxon>
        <taxon>Metazoa</taxon>
        <taxon>Ecdysozoa</taxon>
        <taxon>Arthropoda</taxon>
        <taxon>Chelicerata</taxon>
        <taxon>Arachnida</taxon>
        <taxon>Araneae</taxon>
        <taxon>Araneomorphae</taxon>
        <taxon>Entelegynae</taxon>
        <taxon>Araneoidea</taxon>
        <taxon>Araneidae</taxon>
        <taxon>Caerostris</taxon>
    </lineage>
</organism>
<reference evidence="1 2" key="1">
    <citation type="submission" date="2021-06" db="EMBL/GenBank/DDBJ databases">
        <title>Caerostris extrusa draft genome.</title>
        <authorList>
            <person name="Kono N."/>
            <person name="Arakawa K."/>
        </authorList>
    </citation>
    <scope>NUCLEOTIDE SEQUENCE [LARGE SCALE GENOMIC DNA]</scope>
</reference>
<evidence type="ECO:0000313" key="1">
    <source>
        <dbReference type="EMBL" id="GIY03508.1"/>
    </source>
</evidence>
<protein>
    <submittedName>
        <fullName evidence="1">Uncharacterized protein</fullName>
    </submittedName>
</protein>